<dbReference type="SUPFAM" id="SSF46785">
    <property type="entry name" value="Winged helix' DNA-binding domain"/>
    <property type="match status" value="1"/>
</dbReference>
<dbReference type="Pfam" id="PF04326">
    <property type="entry name" value="SLFN_AlbA_2"/>
    <property type="match status" value="1"/>
</dbReference>
<sequence>MDAKAMKQVLDVGETIAVEFKRCGNGIESDTYETVCSFLNRFGGDIYLGVKDNGEVRGVSEKVAPELVKNFIKNINNPNILQPTVYLEPKIIKYEGKTIIHIHIPPSSEVHSYKKDIYDRVDDADIKVTATSQIAALYIRKQNIYTEKKVFPYLELEDLRLDLLPRIKQMAINHAGGKHPWESMNDEDVLKSAGLYGKDAVTGKAGYNLAAAMLLGKDSMILSVAPGYRTDALLRKVNVDRYDDRLIVETNLVESYDLLMGFAEKHLWDKFYLEGDRRMSLRNIIAREMLVNTLIHREITSSYIAKFVIEKDRMFVENANRATHDGVLTPDDFEPNPKNPIIASFFRNIGLSDQLGSGVRNLFKYGKLYSGTEPKIIEGDVFRIVMPLDDEYSFDMNTKISDKKSAIKISDKKSAIKTSNKKSKNYVRILAYMKNRQAYKTKEIAEVLGIQSPQTRSLLNDLVKQGKIEALGENRNRTYKLKE</sequence>
<dbReference type="Gene3D" id="1.10.10.10">
    <property type="entry name" value="Winged helix-like DNA-binding domain superfamily/Winged helix DNA-binding domain"/>
    <property type="match status" value="1"/>
</dbReference>
<dbReference type="InterPro" id="IPR007421">
    <property type="entry name" value="Schlafen_AlbA_2_dom"/>
</dbReference>
<keyword evidence="5" id="KW-1185">Reference proteome</keyword>
<dbReference type="InterPro" id="IPR036390">
    <property type="entry name" value="WH_DNA-bd_sf"/>
</dbReference>
<dbReference type="Pfam" id="PF04703">
    <property type="entry name" value="FaeA"/>
    <property type="match status" value="1"/>
</dbReference>
<organism evidence="4 5">
    <name type="scientific">Aequitasia blattaphilus</name>
    <dbReference type="NCBI Taxonomy" id="2949332"/>
    <lineage>
        <taxon>Bacteria</taxon>
        <taxon>Bacillati</taxon>
        <taxon>Bacillota</taxon>
        <taxon>Clostridia</taxon>
        <taxon>Lachnospirales</taxon>
        <taxon>Lachnospiraceae</taxon>
        <taxon>Aequitasia</taxon>
    </lineage>
</organism>
<dbReference type="InterPro" id="IPR006793">
    <property type="entry name" value="FaeA"/>
</dbReference>
<name>A0ABT1EA54_9FIRM</name>
<comment type="caution">
    <text evidence="4">The sequence shown here is derived from an EMBL/GenBank/DDBJ whole genome shotgun (WGS) entry which is preliminary data.</text>
</comment>
<feature type="domain" description="Schlafen AlbA-2" evidence="3">
    <location>
        <begin position="14"/>
        <end position="127"/>
    </location>
</feature>
<evidence type="ECO:0000259" key="3">
    <source>
        <dbReference type="Pfam" id="PF04326"/>
    </source>
</evidence>
<accession>A0ABT1EA54</accession>
<dbReference type="Gene3D" id="3.30.565.60">
    <property type="match status" value="1"/>
</dbReference>
<dbReference type="InterPro" id="IPR038461">
    <property type="entry name" value="Schlafen_AlbA_2_dom_sf"/>
</dbReference>
<dbReference type="Gene3D" id="3.30.950.30">
    <property type="entry name" value="Schlafen, AAA domain"/>
    <property type="match status" value="1"/>
</dbReference>
<dbReference type="EMBL" id="JAMZFW010000003">
    <property type="protein sequence ID" value="MCP1101392.1"/>
    <property type="molecule type" value="Genomic_DNA"/>
</dbReference>
<gene>
    <name evidence="4" type="ORF">NK125_03065</name>
</gene>
<dbReference type="RefSeq" id="WP_262065177.1">
    <property type="nucleotide sequence ID" value="NZ_JAMXOD010000003.1"/>
</dbReference>
<protein>
    <submittedName>
        <fullName evidence="4">DNA binding domain-containing protein</fullName>
    </submittedName>
</protein>
<keyword evidence="2" id="KW-0804">Transcription</keyword>
<dbReference type="PANTHER" id="PTHR30595">
    <property type="entry name" value="GLPR-RELATED TRANSCRIPTIONAL REPRESSOR"/>
    <property type="match status" value="1"/>
</dbReference>
<evidence type="ECO:0000313" key="4">
    <source>
        <dbReference type="EMBL" id="MCP1101392.1"/>
    </source>
</evidence>
<dbReference type="InterPro" id="IPR036388">
    <property type="entry name" value="WH-like_DNA-bd_sf"/>
</dbReference>
<keyword evidence="1" id="KW-0805">Transcription regulation</keyword>
<dbReference type="PANTHER" id="PTHR30595:SF6">
    <property type="entry name" value="SCHLAFEN ALBA-2 DOMAIN-CONTAINING PROTEIN"/>
    <property type="match status" value="1"/>
</dbReference>
<evidence type="ECO:0000256" key="2">
    <source>
        <dbReference type="ARBA" id="ARBA00023163"/>
    </source>
</evidence>
<dbReference type="Proteomes" id="UP001523566">
    <property type="component" value="Unassembled WGS sequence"/>
</dbReference>
<reference evidence="4 5" key="1">
    <citation type="journal article" date="2022" name="Genome Biol. Evol.">
        <title>Host diet, physiology and behaviors set the stage for Lachnospiraceae cladogenesis.</title>
        <authorList>
            <person name="Vera-Ponce De Leon A."/>
            <person name="Schneider M."/>
            <person name="Jahnes B.C."/>
            <person name="Sadowski V."/>
            <person name="Camuy-Velez L.A."/>
            <person name="Duan J."/>
            <person name="Sabree Z.L."/>
        </authorList>
    </citation>
    <scope>NUCLEOTIDE SEQUENCE [LARGE SCALE GENOMIC DNA]</scope>
    <source>
        <strain evidence="4 5">PAL113</strain>
    </source>
</reference>
<dbReference type="InterPro" id="IPR038475">
    <property type="entry name" value="RecG_C_sf"/>
</dbReference>
<evidence type="ECO:0000256" key="1">
    <source>
        <dbReference type="ARBA" id="ARBA00023015"/>
    </source>
</evidence>
<evidence type="ECO:0000313" key="5">
    <source>
        <dbReference type="Proteomes" id="UP001523566"/>
    </source>
</evidence>
<proteinExistence type="predicted"/>